<evidence type="ECO:0000313" key="2">
    <source>
        <dbReference type="Proteomes" id="UP000002774"/>
    </source>
</evidence>
<keyword evidence="2" id="KW-1185">Reference proteome</keyword>
<dbReference type="Proteomes" id="UP000002774">
    <property type="component" value="Chromosome"/>
</dbReference>
<dbReference type="AlphaFoldDB" id="H1YIV3"/>
<sequence>MAELKRYTDFNSLKLAAKSNRKSNIIDLEKVKKLESFFESLRKHLVKQIHIR</sequence>
<protein>
    <submittedName>
        <fullName evidence="1">Uncharacterized protein</fullName>
    </submittedName>
</protein>
<reference evidence="1" key="1">
    <citation type="submission" date="2011-09" db="EMBL/GenBank/DDBJ databases">
        <title>The permanent draft genome of Mucilaginibacter paludis DSM 18603.</title>
        <authorList>
            <consortium name="US DOE Joint Genome Institute (JGI-PGF)"/>
            <person name="Lucas S."/>
            <person name="Han J."/>
            <person name="Lapidus A."/>
            <person name="Bruce D."/>
            <person name="Goodwin L."/>
            <person name="Pitluck S."/>
            <person name="Peters L."/>
            <person name="Kyrpides N."/>
            <person name="Mavromatis K."/>
            <person name="Ivanova N."/>
            <person name="Mikhailova N."/>
            <person name="Held B."/>
            <person name="Detter J.C."/>
            <person name="Tapia R."/>
            <person name="Han C."/>
            <person name="Land M."/>
            <person name="Hauser L."/>
            <person name="Markowitz V."/>
            <person name="Cheng J.-F."/>
            <person name="Hugenholtz P."/>
            <person name="Woyke T."/>
            <person name="Wu D."/>
            <person name="Tindall B."/>
            <person name="Brambilla E."/>
            <person name="Klenk H.-P."/>
            <person name="Eisen J.A."/>
        </authorList>
    </citation>
    <scope>NUCLEOTIDE SEQUENCE [LARGE SCALE GENOMIC DNA]</scope>
    <source>
        <strain evidence="1">DSM 18603</strain>
    </source>
</reference>
<accession>H1YIV3</accession>
<dbReference type="HOGENOM" id="CLU_3081975_0_0_10"/>
<dbReference type="EMBL" id="CM001403">
    <property type="protein sequence ID" value="EHQ27648.1"/>
    <property type="molecule type" value="Genomic_DNA"/>
</dbReference>
<organism evidence="1 2">
    <name type="scientific">Mucilaginibacter paludis DSM 18603</name>
    <dbReference type="NCBI Taxonomy" id="714943"/>
    <lineage>
        <taxon>Bacteria</taxon>
        <taxon>Pseudomonadati</taxon>
        <taxon>Bacteroidota</taxon>
        <taxon>Sphingobacteriia</taxon>
        <taxon>Sphingobacteriales</taxon>
        <taxon>Sphingobacteriaceae</taxon>
        <taxon>Mucilaginibacter</taxon>
    </lineage>
</organism>
<proteinExistence type="predicted"/>
<gene>
    <name evidence="1" type="ORF">Mucpa_3550</name>
</gene>
<evidence type="ECO:0000313" key="1">
    <source>
        <dbReference type="EMBL" id="EHQ27648.1"/>
    </source>
</evidence>
<name>H1YIV3_9SPHI</name>